<keyword evidence="2" id="KW-1185">Reference proteome</keyword>
<accession>A0A8H2PUL3</accession>
<dbReference type="EMBL" id="VFRA01000001">
    <property type="protein sequence ID" value="TQO19807.1"/>
    <property type="molecule type" value="Genomic_DNA"/>
</dbReference>
<dbReference type="SUPFAM" id="SSF54427">
    <property type="entry name" value="NTF2-like"/>
    <property type="match status" value="1"/>
</dbReference>
<comment type="caution">
    <text evidence="1">The sequence shown here is derived from an EMBL/GenBank/DDBJ whole genome shotgun (WGS) entry which is preliminary data.</text>
</comment>
<name>A0A8H2PUL3_9MICO</name>
<gene>
    <name evidence="1" type="ORF">FB472_1385</name>
</gene>
<proteinExistence type="predicted"/>
<sequence>MNSIDNLMDELAIRDLSHRYAMALDKKGLLHE</sequence>
<dbReference type="InterPro" id="IPR032710">
    <property type="entry name" value="NTF2-like_dom_sf"/>
</dbReference>
<reference evidence="1 2" key="1">
    <citation type="submission" date="2019-06" db="EMBL/GenBank/DDBJ databases">
        <title>Sequencing the genomes of 1000 actinobacteria strains.</title>
        <authorList>
            <person name="Klenk H.-P."/>
        </authorList>
    </citation>
    <scope>NUCLEOTIDE SEQUENCE [LARGE SCALE GENOMIC DNA]</scope>
    <source>
        <strain evidence="1 2">DSM 21947</strain>
    </source>
</reference>
<protein>
    <submittedName>
        <fullName evidence="1">Uncharacterized protein</fullName>
    </submittedName>
</protein>
<dbReference type="RefSeq" id="WP_215730401.1">
    <property type="nucleotide sequence ID" value="NZ_VFRA01000001.1"/>
</dbReference>
<dbReference type="Proteomes" id="UP000316560">
    <property type="component" value="Unassembled WGS sequence"/>
</dbReference>
<dbReference type="AlphaFoldDB" id="A0A8H2PUL3"/>
<organism evidence="1 2">
    <name type="scientific">Rhodoglobus vestalii</name>
    <dbReference type="NCBI Taxonomy" id="193384"/>
    <lineage>
        <taxon>Bacteria</taxon>
        <taxon>Bacillati</taxon>
        <taxon>Actinomycetota</taxon>
        <taxon>Actinomycetes</taxon>
        <taxon>Micrococcales</taxon>
        <taxon>Microbacteriaceae</taxon>
        <taxon>Rhodoglobus</taxon>
    </lineage>
</organism>
<evidence type="ECO:0000313" key="1">
    <source>
        <dbReference type="EMBL" id="TQO19807.1"/>
    </source>
</evidence>
<evidence type="ECO:0000313" key="2">
    <source>
        <dbReference type="Proteomes" id="UP000316560"/>
    </source>
</evidence>